<dbReference type="InterPro" id="IPR014729">
    <property type="entry name" value="Rossmann-like_a/b/a_fold"/>
</dbReference>
<evidence type="ECO:0000256" key="3">
    <source>
        <dbReference type="ARBA" id="ARBA00022598"/>
    </source>
</evidence>
<dbReference type="eggNOG" id="COG0414">
    <property type="taxonomic scope" value="Bacteria"/>
</dbReference>
<sequence length="282" mass="31972">MKILRTKKEVDLELRLLQNKQISVGLVPTMGALHEGHLDLVRNAKESSGVVLVSIFVNPTQFNNSEDFEKYPHTLDKDLELLDKIKTDYVFVPNIQVIYPHKPKVSMRFEGLDDILEGEFRPGHFNGVGIVVLKLLNIVKPQKAYFGQKDLQQVAIIKQLVADLSMDVEIVTLPTVREKSGLAMSSRNLRLSPEEKESALVLFRSLIFARDELLKGKDWFGIRTEVTDRFKSQGVELEYFEFVNTNTLEKLVKIESAVPSSVCTAAYVGQVRLIDNMPVQED</sequence>
<comment type="subcellular location">
    <subcellularLocation>
        <location evidence="8">Cytoplasm</location>
    </subcellularLocation>
</comment>
<comment type="pathway">
    <text evidence="1 8">Cofactor biosynthesis; (R)-pantothenate biosynthesis; (R)-pantothenate from (R)-pantoate and beta-alanine: step 1/1.</text>
</comment>
<dbReference type="OrthoDB" id="9773087at2"/>
<dbReference type="InterPro" id="IPR004821">
    <property type="entry name" value="Cyt_trans-like"/>
</dbReference>
<comment type="catalytic activity">
    <reaction evidence="7 8">
        <text>(R)-pantoate + beta-alanine + ATP = (R)-pantothenate + AMP + diphosphate + H(+)</text>
        <dbReference type="Rhea" id="RHEA:10912"/>
        <dbReference type="ChEBI" id="CHEBI:15378"/>
        <dbReference type="ChEBI" id="CHEBI:15980"/>
        <dbReference type="ChEBI" id="CHEBI:29032"/>
        <dbReference type="ChEBI" id="CHEBI:30616"/>
        <dbReference type="ChEBI" id="CHEBI:33019"/>
        <dbReference type="ChEBI" id="CHEBI:57966"/>
        <dbReference type="ChEBI" id="CHEBI:456215"/>
        <dbReference type="EC" id="6.3.2.1"/>
    </reaction>
</comment>
<dbReference type="SUPFAM" id="SSF52374">
    <property type="entry name" value="Nucleotidylyl transferase"/>
    <property type="match status" value="1"/>
</dbReference>
<evidence type="ECO:0000256" key="2">
    <source>
        <dbReference type="ARBA" id="ARBA00009256"/>
    </source>
</evidence>
<evidence type="ECO:0000256" key="1">
    <source>
        <dbReference type="ARBA" id="ARBA00004990"/>
    </source>
</evidence>
<keyword evidence="6 8" id="KW-0067">ATP-binding</keyword>
<dbReference type="InterPro" id="IPR042176">
    <property type="entry name" value="Pantoate_ligase_C"/>
</dbReference>
<feature type="binding site" evidence="8">
    <location>
        <position position="153"/>
    </location>
    <ligand>
        <name>(R)-pantoate</name>
        <dbReference type="ChEBI" id="CHEBI:15980"/>
    </ligand>
</feature>
<keyword evidence="4 8" id="KW-0566">Pantothenate biosynthesis</keyword>
<evidence type="ECO:0000256" key="7">
    <source>
        <dbReference type="ARBA" id="ARBA00048258"/>
    </source>
</evidence>
<protein>
    <recommendedName>
        <fullName evidence="8">Pantothenate synthetase</fullName>
        <shortName evidence="8">PS</shortName>
        <ecNumber evidence="8">6.3.2.1</ecNumber>
    </recommendedName>
    <alternativeName>
        <fullName evidence="8">Pantoate--beta-alanine ligase</fullName>
    </alternativeName>
    <alternativeName>
        <fullName evidence="8">Pantoate-activating enzyme</fullName>
    </alternativeName>
</protein>
<comment type="subunit">
    <text evidence="8">Homodimer.</text>
</comment>
<dbReference type="GO" id="GO:0005524">
    <property type="term" value="F:ATP binding"/>
    <property type="evidence" value="ECO:0007669"/>
    <property type="project" value="UniProtKB-KW"/>
</dbReference>
<organism evidence="9 10">
    <name type="scientific">Indibacter alkaliphilus (strain CCUG 57479 / KCTC 22604 / LW1)</name>
    <dbReference type="NCBI Taxonomy" id="1189612"/>
    <lineage>
        <taxon>Bacteria</taxon>
        <taxon>Pseudomonadati</taxon>
        <taxon>Bacteroidota</taxon>
        <taxon>Cytophagia</taxon>
        <taxon>Cytophagales</taxon>
        <taxon>Cyclobacteriaceae</taxon>
    </lineage>
</organism>
<dbReference type="UniPathway" id="UPA00028">
    <property type="reaction ID" value="UER00005"/>
</dbReference>
<dbReference type="FunFam" id="3.40.50.620:FF:000013">
    <property type="entry name" value="Pantothenate synthetase"/>
    <property type="match status" value="1"/>
</dbReference>
<evidence type="ECO:0000256" key="4">
    <source>
        <dbReference type="ARBA" id="ARBA00022655"/>
    </source>
</evidence>
<name>S2D577_INDAL</name>
<dbReference type="Gene3D" id="3.30.1300.10">
    <property type="entry name" value="Pantoate-beta-alanine ligase, C-terminal domain"/>
    <property type="match status" value="1"/>
</dbReference>
<comment type="function">
    <text evidence="8">Catalyzes the condensation of pantoate with beta-alanine in an ATP-dependent reaction via a pantoyl-adenylate intermediate.</text>
</comment>
<dbReference type="AlphaFoldDB" id="S2D577"/>
<keyword evidence="10" id="KW-1185">Reference proteome</keyword>
<dbReference type="GO" id="GO:0015940">
    <property type="term" value="P:pantothenate biosynthetic process"/>
    <property type="evidence" value="ECO:0007669"/>
    <property type="project" value="UniProtKB-UniRule"/>
</dbReference>
<dbReference type="PANTHER" id="PTHR21299:SF1">
    <property type="entry name" value="PANTOATE--BETA-ALANINE LIGASE"/>
    <property type="match status" value="1"/>
</dbReference>
<evidence type="ECO:0000256" key="6">
    <source>
        <dbReference type="ARBA" id="ARBA00022840"/>
    </source>
</evidence>
<keyword evidence="3 8" id="KW-0436">Ligase</keyword>
<feature type="binding site" evidence="8">
    <location>
        <begin position="30"/>
        <end position="37"/>
    </location>
    <ligand>
        <name>ATP</name>
        <dbReference type="ChEBI" id="CHEBI:30616"/>
    </ligand>
</feature>
<evidence type="ECO:0000313" key="9">
    <source>
        <dbReference type="EMBL" id="EOZ92220.1"/>
    </source>
</evidence>
<dbReference type="GO" id="GO:0004592">
    <property type="term" value="F:pantoate-beta-alanine ligase activity"/>
    <property type="evidence" value="ECO:0007669"/>
    <property type="project" value="UniProtKB-UniRule"/>
</dbReference>
<proteinExistence type="inferred from homology"/>
<dbReference type="NCBIfam" id="TIGR00125">
    <property type="entry name" value="cyt_tran_rel"/>
    <property type="match status" value="1"/>
</dbReference>
<dbReference type="PANTHER" id="PTHR21299">
    <property type="entry name" value="CYTIDYLATE KINASE/PANTOATE-BETA-ALANINE LIGASE"/>
    <property type="match status" value="1"/>
</dbReference>
<gene>
    <name evidence="8" type="primary">panC</name>
    <name evidence="9" type="ORF">A33Q_4313</name>
</gene>
<feature type="binding site" evidence="8">
    <location>
        <position position="61"/>
    </location>
    <ligand>
        <name>(R)-pantoate</name>
        <dbReference type="ChEBI" id="CHEBI:15980"/>
    </ligand>
</feature>
<dbReference type="Pfam" id="PF02569">
    <property type="entry name" value="Pantoate_ligase"/>
    <property type="match status" value="1"/>
</dbReference>
<feature type="binding site" evidence="8">
    <location>
        <position position="176"/>
    </location>
    <ligand>
        <name>ATP</name>
        <dbReference type="ChEBI" id="CHEBI:30616"/>
    </ligand>
</feature>
<keyword evidence="8" id="KW-0963">Cytoplasm</keyword>
<dbReference type="InterPro" id="IPR003721">
    <property type="entry name" value="Pantoate_ligase"/>
</dbReference>
<dbReference type="STRING" id="1189612.A33Q_4313"/>
<evidence type="ECO:0000256" key="5">
    <source>
        <dbReference type="ARBA" id="ARBA00022741"/>
    </source>
</evidence>
<dbReference type="EC" id="6.3.2.1" evidence="8"/>
<dbReference type="Proteomes" id="UP000006073">
    <property type="component" value="Unassembled WGS sequence"/>
</dbReference>
<comment type="similarity">
    <text evidence="2 8">Belongs to the pantothenate synthetase family.</text>
</comment>
<dbReference type="CDD" id="cd00560">
    <property type="entry name" value="PanC"/>
    <property type="match status" value="1"/>
</dbReference>
<reference evidence="9 10" key="1">
    <citation type="journal article" date="2013" name="Genome Announc.">
        <title>Draft Genome Sequence of Indibacter alkaliphilus Strain LW1T, Isolated from Lonar Lake, a Haloalkaline Lake in the Buldana District of Maharashtra, India.</title>
        <authorList>
            <person name="Singh A."/>
            <person name="Kumar Jangir P."/>
            <person name="Sharma R."/>
            <person name="Singh A."/>
            <person name="Kumar Pinnaka A."/>
            <person name="Shivaji S."/>
        </authorList>
    </citation>
    <scope>NUCLEOTIDE SEQUENCE [LARGE SCALE GENOMIC DNA]</scope>
    <source>
        <strain evidence="10">CCUG 57479 / KCTC 22604 / LW1</strain>
    </source>
</reference>
<comment type="miscellaneous">
    <text evidence="8">The reaction proceeds by a bi uni uni bi ping pong mechanism.</text>
</comment>
<dbReference type="RefSeq" id="WP_009032949.1">
    <property type="nucleotide sequence ID" value="NZ_ALWO02000052.1"/>
</dbReference>
<comment type="caution">
    <text evidence="9">The sequence shown here is derived from an EMBL/GenBank/DDBJ whole genome shotgun (WGS) entry which is preliminary data.</text>
</comment>
<evidence type="ECO:0000256" key="8">
    <source>
        <dbReference type="HAMAP-Rule" id="MF_00158"/>
    </source>
</evidence>
<dbReference type="NCBIfam" id="TIGR00018">
    <property type="entry name" value="panC"/>
    <property type="match status" value="1"/>
</dbReference>
<dbReference type="EMBL" id="ALWO02000052">
    <property type="protein sequence ID" value="EOZ92220.1"/>
    <property type="molecule type" value="Genomic_DNA"/>
</dbReference>
<accession>S2D577</accession>
<feature type="active site" description="Proton donor" evidence="8">
    <location>
        <position position="37"/>
    </location>
</feature>
<keyword evidence="5 8" id="KW-0547">Nucleotide-binding</keyword>
<feature type="binding site" evidence="8">
    <location>
        <position position="61"/>
    </location>
    <ligand>
        <name>beta-alanine</name>
        <dbReference type="ChEBI" id="CHEBI:57966"/>
    </ligand>
</feature>
<dbReference type="GO" id="GO:0005829">
    <property type="term" value="C:cytosol"/>
    <property type="evidence" value="ECO:0007669"/>
    <property type="project" value="TreeGrafter"/>
</dbReference>
<dbReference type="HAMAP" id="MF_00158">
    <property type="entry name" value="PanC"/>
    <property type="match status" value="1"/>
</dbReference>
<dbReference type="Gene3D" id="3.40.50.620">
    <property type="entry name" value="HUPs"/>
    <property type="match status" value="1"/>
</dbReference>
<feature type="binding site" evidence="8">
    <location>
        <begin position="184"/>
        <end position="187"/>
    </location>
    <ligand>
        <name>ATP</name>
        <dbReference type="ChEBI" id="CHEBI:30616"/>
    </ligand>
</feature>
<evidence type="ECO:0000313" key="10">
    <source>
        <dbReference type="Proteomes" id="UP000006073"/>
    </source>
</evidence>
<feature type="binding site" evidence="8">
    <location>
        <begin position="147"/>
        <end position="150"/>
    </location>
    <ligand>
        <name>ATP</name>
        <dbReference type="ChEBI" id="CHEBI:30616"/>
    </ligand>
</feature>